<dbReference type="Pfam" id="PF00652">
    <property type="entry name" value="Ricin_B_lectin"/>
    <property type="match status" value="1"/>
</dbReference>
<dbReference type="AlphaFoldDB" id="A0A8H9H601"/>
<dbReference type="PROSITE" id="PS50231">
    <property type="entry name" value="RICIN_B_LECTIN"/>
    <property type="match status" value="1"/>
</dbReference>
<proteinExistence type="predicted"/>
<dbReference type="SMART" id="SM00458">
    <property type="entry name" value="RICIN"/>
    <property type="match status" value="1"/>
</dbReference>
<dbReference type="EMBL" id="BMMN01000027">
    <property type="protein sequence ID" value="GGO32086.1"/>
    <property type="molecule type" value="Genomic_DNA"/>
</dbReference>
<dbReference type="NCBIfam" id="NF035930">
    <property type="entry name" value="lectin_2"/>
    <property type="match status" value="1"/>
</dbReference>
<dbReference type="InterPro" id="IPR000772">
    <property type="entry name" value="Ricin_B_lectin"/>
</dbReference>
<gene>
    <name evidence="2" type="ORF">GCM10011574_70830</name>
</gene>
<dbReference type="InterPro" id="IPR017853">
    <property type="entry name" value="GH"/>
</dbReference>
<dbReference type="Gene3D" id="2.80.10.50">
    <property type="match status" value="1"/>
</dbReference>
<comment type="caution">
    <text evidence="2">The sequence shown here is derived from an EMBL/GenBank/DDBJ whole genome shotgun (WGS) entry which is preliminary data.</text>
</comment>
<accession>A0A8H9H601</accession>
<dbReference type="SUPFAM" id="SSF50370">
    <property type="entry name" value="Ricin B-like lectins"/>
    <property type="match status" value="1"/>
</dbReference>
<organism evidence="2 3">
    <name type="scientific">Microbispora bryophytorum</name>
    <dbReference type="NCBI Taxonomy" id="1460882"/>
    <lineage>
        <taxon>Bacteria</taxon>
        <taxon>Bacillati</taxon>
        <taxon>Actinomycetota</taxon>
        <taxon>Actinomycetes</taxon>
        <taxon>Streptosporangiales</taxon>
        <taxon>Streptosporangiaceae</taxon>
        <taxon>Microbispora</taxon>
    </lineage>
</organism>
<dbReference type="InterPro" id="IPR035992">
    <property type="entry name" value="Ricin_B-like_lectins"/>
</dbReference>
<reference evidence="2" key="1">
    <citation type="journal article" date="2014" name="Int. J. Syst. Evol. Microbiol.">
        <title>Complete genome sequence of Corynebacterium casei LMG S-19264T (=DSM 44701T), isolated from a smear-ripened cheese.</title>
        <authorList>
            <consortium name="US DOE Joint Genome Institute (JGI-PGF)"/>
            <person name="Walter F."/>
            <person name="Albersmeier A."/>
            <person name="Kalinowski J."/>
            <person name="Ruckert C."/>
        </authorList>
    </citation>
    <scope>NUCLEOTIDE SEQUENCE</scope>
    <source>
        <strain evidence="2">CGMCC 4.7138</strain>
    </source>
</reference>
<evidence type="ECO:0000259" key="1">
    <source>
        <dbReference type="SMART" id="SM00458"/>
    </source>
</evidence>
<sequence length="571" mass="61339">MHDLPVHPAAGRRRSPGAVAPRLLMGLLTALVTLAATALTWTAPASAAPAPLVSAGSGRCLDVKGNVDTLGTALDIWDCNGQANQGFEFTSAGELRTMNGTRCVDAYNNQTSPGTQVIIWSCSGQANQKWRQNSDGSIAGTQSGLCLDVDHAGTANGTAVILWTCNGQSNQKWGGGTTGGGSALVVDASSVVRPVTRVGSGTLYGLSDANTPPVSMMQPLKLHQLRQPPPLHEHRPNGSPVPIGDTLNVWRNAAAVGAVITVDMADSFDGFPYNWTNWNDWYSRIDKMIAAAKSAGVSNIDAWEPWNEPDWTWPSASGVSFNEGWVRTYQRIRQSEPNKAIMGPSYSYLDLNRMRSFLTNAKATNTLPEVVSWHELSGWQQVTANVRAYRALERELGISPRPISINEYATTGEIDVPSSVNHYVAQFEREGVRDAERAFWYEAGTLNGLLYNGQPTASYWMYKWYADQTGNVVKVTPTTYNDGVAAYDGGTFSLVFAGQAGNNTIRVDGIGGLGSSVTATLDYVPGSGRKTNVPAATRVWSNAYSVTNGSVTIPIANQDANGAYRLVLTPR</sequence>
<dbReference type="Proteomes" id="UP000653480">
    <property type="component" value="Unassembled WGS sequence"/>
</dbReference>
<keyword evidence="3" id="KW-1185">Reference proteome</keyword>
<dbReference type="Gene3D" id="3.20.20.80">
    <property type="entry name" value="Glycosidases"/>
    <property type="match status" value="1"/>
</dbReference>
<protein>
    <recommendedName>
        <fullName evidence="1">Ricin B lectin domain-containing protein</fullName>
    </recommendedName>
</protein>
<dbReference type="RefSeq" id="WP_223853370.1">
    <property type="nucleotide sequence ID" value="NZ_BMMN01000027.1"/>
</dbReference>
<evidence type="ECO:0000313" key="3">
    <source>
        <dbReference type="Proteomes" id="UP000653480"/>
    </source>
</evidence>
<evidence type="ECO:0000313" key="2">
    <source>
        <dbReference type="EMBL" id="GGO32086.1"/>
    </source>
</evidence>
<reference evidence="2" key="2">
    <citation type="submission" date="2020-09" db="EMBL/GenBank/DDBJ databases">
        <authorList>
            <person name="Sun Q."/>
            <person name="Zhou Y."/>
        </authorList>
    </citation>
    <scope>NUCLEOTIDE SEQUENCE</scope>
    <source>
        <strain evidence="2">CGMCC 4.7138</strain>
    </source>
</reference>
<name>A0A8H9H601_9ACTN</name>
<dbReference type="SUPFAM" id="SSF51445">
    <property type="entry name" value="(Trans)glycosidases"/>
    <property type="match status" value="1"/>
</dbReference>
<dbReference type="CDD" id="cd23418">
    <property type="entry name" value="beta-trefoil_Ricin_XLN-like"/>
    <property type="match status" value="1"/>
</dbReference>
<feature type="domain" description="Ricin B lectin" evidence="1">
    <location>
        <begin position="49"/>
        <end position="176"/>
    </location>
</feature>